<name>A0ABW1AXP9_9RHOO</name>
<reference evidence="3" key="1">
    <citation type="journal article" date="2019" name="Int. J. Syst. Evol. Microbiol.">
        <title>The Global Catalogue of Microorganisms (GCM) 10K type strain sequencing project: providing services to taxonomists for standard genome sequencing and annotation.</title>
        <authorList>
            <consortium name="The Broad Institute Genomics Platform"/>
            <consortium name="The Broad Institute Genome Sequencing Center for Infectious Disease"/>
            <person name="Wu L."/>
            <person name="Ma J."/>
        </authorList>
    </citation>
    <scope>NUCLEOTIDE SEQUENCE [LARGE SCALE GENOMIC DNA]</scope>
    <source>
        <strain evidence="3">SHR3</strain>
    </source>
</reference>
<dbReference type="PANTHER" id="PTHR43638">
    <property type="entry name" value="OXIDOREDUCTASE, ALDO/KETO REDUCTASE FAMILY PROTEIN"/>
    <property type="match status" value="1"/>
</dbReference>
<dbReference type="PANTHER" id="PTHR43638:SF3">
    <property type="entry name" value="ALDEHYDE REDUCTASE"/>
    <property type="match status" value="1"/>
</dbReference>
<keyword evidence="3" id="KW-1185">Reference proteome</keyword>
<feature type="domain" description="NADP-dependent oxidoreductase" evidence="1">
    <location>
        <begin position="15"/>
        <end position="264"/>
    </location>
</feature>
<evidence type="ECO:0000313" key="3">
    <source>
        <dbReference type="Proteomes" id="UP001595974"/>
    </source>
</evidence>
<sequence>MKTVALPDGTQVPALGMGTWMMGEARGRRAAELAALQRGIDLGMTLIDTAEMYGDGAAEELVGEAIRGRREQVFLVSKVYPFNAGRRSMPAACERSLKRLGVDCLDLYLLHWRGDIPFDETVAAFERLQAEGKIRRWGISNLDVQDMQELSTVPGGGRFAVNQVLYNLTRRGIEWDLQPWCAARHVPLMAYSPLEQARLLPQPKLAELARHLQATPAQVALAWLLRRPDVIAIPKSSDPRRVEENAGALELTLDTDTLAKLDRLFPPPRGARALEML</sequence>
<dbReference type="InterPro" id="IPR036812">
    <property type="entry name" value="NAD(P)_OxRdtase_dom_sf"/>
</dbReference>
<dbReference type="PRINTS" id="PR00069">
    <property type="entry name" value="ALDKETRDTASE"/>
</dbReference>
<dbReference type="EMBL" id="JBHSOG010000102">
    <property type="protein sequence ID" value="MFC5771939.1"/>
    <property type="molecule type" value="Genomic_DNA"/>
</dbReference>
<comment type="caution">
    <text evidence="2">The sequence shown here is derived from an EMBL/GenBank/DDBJ whole genome shotgun (WGS) entry which is preliminary data.</text>
</comment>
<accession>A0ABW1AXP9</accession>
<protein>
    <submittedName>
        <fullName evidence="2">Aldo/keto reductase</fullName>
    </submittedName>
</protein>
<dbReference type="Proteomes" id="UP001595974">
    <property type="component" value="Unassembled WGS sequence"/>
</dbReference>
<dbReference type="InterPro" id="IPR023210">
    <property type="entry name" value="NADP_OxRdtase_dom"/>
</dbReference>
<dbReference type="Gene3D" id="3.20.20.100">
    <property type="entry name" value="NADP-dependent oxidoreductase domain"/>
    <property type="match status" value="1"/>
</dbReference>
<gene>
    <name evidence="2" type="ORF">ACFPTN_21370</name>
</gene>
<dbReference type="InterPro" id="IPR020471">
    <property type="entry name" value="AKR"/>
</dbReference>
<evidence type="ECO:0000313" key="2">
    <source>
        <dbReference type="EMBL" id="MFC5771939.1"/>
    </source>
</evidence>
<dbReference type="Pfam" id="PF00248">
    <property type="entry name" value="Aldo_ket_red"/>
    <property type="match status" value="1"/>
</dbReference>
<dbReference type="RefSeq" id="WP_096452005.1">
    <property type="nucleotide sequence ID" value="NZ_JBHSOG010000102.1"/>
</dbReference>
<dbReference type="SUPFAM" id="SSF51430">
    <property type="entry name" value="NAD(P)-linked oxidoreductase"/>
    <property type="match status" value="1"/>
</dbReference>
<dbReference type="PIRSF" id="PIRSF000097">
    <property type="entry name" value="AKR"/>
    <property type="match status" value="1"/>
</dbReference>
<proteinExistence type="predicted"/>
<evidence type="ECO:0000259" key="1">
    <source>
        <dbReference type="Pfam" id="PF00248"/>
    </source>
</evidence>
<dbReference type="CDD" id="cd19138">
    <property type="entry name" value="AKR_YeaE"/>
    <property type="match status" value="1"/>
</dbReference>
<organism evidence="2 3">
    <name type="scientific">Thauera sinica</name>
    <dbReference type="NCBI Taxonomy" id="2665146"/>
    <lineage>
        <taxon>Bacteria</taxon>
        <taxon>Pseudomonadati</taxon>
        <taxon>Pseudomonadota</taxon>
        <taxon>Betaproteobacteria</taxon>
        <taxon>Rhodocyclales</taxon>
        <taxon>Zoogloeaceae</taxon>
        <taxon>Thauera</taxon>
    </lineage>
</organism>